<reference evidence="13 15" key="1">
    <citation type="submission" date="2015-10" db="EMBL/GenBank/DDBJ databases">
        <title>Complete genome sequence of hyperthermophilic archaeon Pyrodictium delaneyi Su06.</title>
        <authorList>
            <person name="Jung J.-H."/>
            <person name="Lin J."/>
            <person name="Holden J.F."/>
            <person name="Park C.-S."/>
        </authorList>
    </citation>
    <scope>NUCLEOTIDE SEQUENCE [LARGE SCALE GENOMIC DNA]</scope>
    <source>
        <strain evidence="13 15">Su06</strain>
    </source>
</reference>
<dbReference type="InterPro" id="IPR029001">
    <property type="entry name" value="ITPase-like_fam"/>
</dbReference>
<dbReference type="GO" id="GO:0035870">
    <property type="term" value="F:dITP diphosphatase activity"/>
    <property type="evidence" value="ECO:0007669"/>
    <property type="project" value="UniProtKB-UniRule"/>
</dbReference>
<evidence type="ECO:0000256" key="6">
    <source>
        <dbReference type="ARBA" id="ARBA00022842"/>
    </source>
</evidence>
<feature type="binding site" evidence="10">
    <location>
        <position position="68"/>
    </location>
    <ligand>
        <name>Mg(2+)</name>
        <dbReference type="ChEBI" id="CHEBI:18420"/>
    </ligand>
</feature>
<dbReference type="Proteomes" id="UP000196694">
    <property type="component" value="Unassembled WGS sequence"/>
</dbReference>
<dbReference type="PANTHER" id="PTHR11067:SF9">
    <property type="entry name" value="INOSINE TRIPHOSPHATE PYROPHOSPHATASE"/>
    <property type="match status" value="1"/>
</dbReference>
<evidence type="ECO:0000313" key="16">
    <source>
        <dbReference type="Proteomes" id="UP000196694"/>
    </source>
</evidence>
<dbReference type="OrthoDB" id="372108at2157"/>
<dbReference type="FunFam" id="3.90.950.10:FF:000001">
    <property type="entry name" value="dITP/XTP pyrophosphatase"/>
    <property type="match status" value="1"/>
</dbReference>
<feature type="transmembrane region" description="Helical" evidence="12">
    <location>
        <begin position="108"/>
        <end position="125"/>
    </location>
</feature>
<dbReference type="GO" id="GO:0009117">
    <property type="term" value="P:nucleotide metabolic process"/>
    <property type="evidence" value="ECO:0007669"/>
    <property type="project" value="UniProtKB-KW"/>
</dbReference>
<evidence type="ECO:0000256" key="4">
    <source>
        <dbReference type="ARBA" id="ARBA00022741"/>
    </source>
</evidence>
<comment type="subunit">
    <text evidence="2 10">Homodimer.</text>
</comment>
<keyword evidence="16" id="KW-1185">Reference proteome</keyword>
<comment type="catalytic activity">
    <reaction evidence="8 10">
        <text>dITP + H2O = dIMP + diphosphate + H(+)</text>
        <dbReference type="Rhea" id="RHEA:28342"/>
        <dbReference type="ChEBI" id="CHEBI:15377"/>
        <dbReference type="ChEBI" id="CHEBI:15378"/>
        <dbReference type="ChEBI" id="CHEBI:33019"/>
        <dbReference type="ChEBI" id="CHEBI:61194"/>
        <dbReference type="ChEBI" id="CHEBI:61382"/>
        <dbReference type="EC" id="3.6.1.66"/>
    </reaction>
</comment>
<feature type="active site" description="Proton acceptor" evidence="10">
    <location>
        <position position="68"/>
    </location>
</feature>
<comment type="similarity">
    <text evidence="1 10 11">Belongs to the HAM1 NTPase family.</text>
</comment>
<keyword evidence="12" id="KW-1133">Transmembrane helix</keyword>
<evidence type="ECO:0000256" key="11">
    <source>
        <dbReference type="RuleBase" id="RU003781"/>
    </source>
</evidence>
<dbReference type="GO" id="GO:0046872">
    <property type="term" value="F:metal ion binding"/>
    <property type="evidence" value="ECO:0007669"/>
    <property type="project" value="UniProtKB-KW"/>
</dbReference>
<evidence type="ECO:0000256" key="10">
    <source>
        <dbReference type="HAMAP-Rule" id="MF_01405"/>
    </source>
</evidence>
<dbReference type="GO" id="GO:0036220">
    <property type="term" value="F:ITP diphosphatase activity"/>
    <property type="evidence" value="ECO:0007669"/>
    <property type="project" value="UniProtKB-UniRule"/>
</dbReference>
<dbReference type="RefSeq" id="WP_055407328.1">
    <property type="nucleotide sequence ID" value="NZ_CP013011.1"/>
</dbReference>
<keyword evidence="4 10" id="KW-0547">Nucleotide-binding</keyword>
<evidence type="ECO:0000256" key="5">
    <source>
        <dbReference type="ARBA" id="ARBA00022801"/>
    </source>
</evidence>
<dbReference type="Pfam" id="PF01725">
    <property type="entry name" value="Ham1p_like"/>
    <property type="match status" value="1"/>
</dbReference>
<dbReference type="SUPFAM" id="SSF52972">
    <property type="entry name" value="ITPase-like"/>
    <property type="match status" value="1"/>
</dbReference>
<dbReference type="GO" id="GO:0009146">
    <property type="term" value="P:purine nucleoside triphosphate catabolic process"/>
    <property type="evidence" value="ECO:0007669"/>
    <property type="project" value="UniProtKB-UniRule"/>
</dbReference>
<organism evidence="13 15">
    <name type="scientific">Pyrodictium delaneyi</name>
    <dbReference type="NCBI Taxonomy" id="1273541"/>
    <lineage>
        <taxon>Archaea</taxon>
        <taxon>Thermoproteota</taxon>
        <taxon>Thermoprotei</taxon>
        <taxon>Desulfurococcales</taxon>
        <taxon>Pyrodictiaceae</taxon>
        <taxon>Pyrodictium</taxon>
    </lineage>
</organism>
<evidence type="ECO:0000256" key="8">
    <source>
        <dbReference type="ARBA" id="ARBA00051875"/>
    </source>
</evidence>
<comment type="cofactor">
    <cofactor evidence="10">
        <name>Mg(2+)</name>
        <dbReference type="ChEBI" id="CHEBI:18420"/>
    </cofactor>
    <text evidence="10">Binds 1 Mg(2+) ion per subunit.</text>
</comment>
<dbReference type="PANTHER" id="PTHR11067">
    <property type="entry name" value="INOSINE TRIPHOSPHATE PYROPHOSPHATASE/HAM1 PROTEIN"/>
    <property type="match status" value="1"/>
</dbReference>
<keyword evidence="6 10" id="KW-0460">Magnesium</keyword>
<gene>
    <name evidence="14" type="ORF">Pdsh_07180</name>
    <name evidence="13" type="ORF">Pyrde_0126</name>
</gene>
<feature type="binding site" evidence="10">
    <location>
        <begin position="143"/>
        <end position="146"/>
    </location>
    <ligand>
        <name>substrate</name>
    </ligand>
</feature>
<keyword evidence="5 10" id="KW-0378">Hydrolase</keyword>
<keyword evidence="3 10" id="KW-0479">Metal-binding</keyword>
<dbReference type="Gene3D" id="3.90.950.10">
    <property type="match status" value="1"/>
</dbReference>
<comment type="function">
    <text evidence="10">Pyrophosphatase that catalyzes the hydrolysis of nucleoside triphosphates to their monophosphate derivatives, with a high preference for the non-canonical purine nucleotides XTP (xanthosine triphosphate), dITP (deoxyinosine triphosphate) and ITP. Seems to function as a house-cleaning enzyme that removes non-canonical purine nucleotides from the nucleotide pool, thus preventing their incorporation into DNA/RNA and avoiding chromosomal lesions.</text>
</comment>
<evidence type="ECO:0000313" key="13">
    <source>
        <dbReference type="EMBL" id="ALL00176.1"/>
    </source>
</evidence>
<protein>
    <recommendedName>
        <fullName evidence="10">dITP/XTP pyrophosphatase</fullName>
        <ecNumber evidence="10">3.6.1.66</ecNumber>
    </recommendedName>
    <alternativeName>
        <fullName evidence="10">Non-canonical purine NTP pyrophosphatase</fullName>
    </alternativeName>
    <alternativeName>
        <fullName evidence="10">Non-standard purine NTP pyrophosphatase</fullName>
    </alternativeName>
    <alternativeName>
        <fullName evidence="10">Nucleoside-triphosphate diphosphatase</fullName>
    </alternativeName>
    <alternativeName>
        <fullName evidence="10">Nucleoside-triphosphate pyrophosphatase</fullName>
        <shortName evidence="10">NTPase</shortName>
    </alternativeName>
</protein>
<keyword evidence="12" id="KW-0472">Membrane</keyword>
<evidence type="ECO:0000256" key="3">
    <source>
        <dbReference type="ARBA" id="ARBA00022723"/>
    </source>
</evidence>
<proteinExistence type="inferred from homology"/>
<name>A0A0P0N153_9CREN</name>
<dbReference type="InterPro" id="IPR020922">
    <property type="entry name" value="dITP/XTP_pyrophosphatase"/>
</dbReference>
<dbReference type="EC" id="3.6.1.66" evidence="10"/>
<reference evidence="14 16" key="2">
    <citation type="submission" date="2017-05" db="EMBL/GenBank/DDBJ databases">
        <title>The draft genome of the hyperthermophilic archaeon 'Pyrodictium delaneyi strain Hulk', an iron and nitrate reducer, reveals the capacity for sulfate reduction.</title>
        <authorList>
            <person name="Demey L.M."/>
            <person name="Miller C."/>
            <person name="Manzella M."/>
            <person name="Reguera G."/>
            <person name="Kashefi K."/>
        </authorList>
    </citation>
    <scope>NUCLEOTIDE SEQUENCE [LARGE SCALE GENOMIC DNA]</scope>
    <source>
        <strain evidence="14 16">Hulk</strain>
    </source>
</reference>
<evidence type="ECO:0000256" key="12">
    <source>
        <dbReference type="SAM" id="Phobius"/>
    </source>
</evidence>
<keyword evidence="12" id="KW-0812">Transmembrane</keyword>
<dbReference type="EMBL" id="NCQP01000006">
    <property type="protein sequence ID" value="OWJ54264.1"/>
    <property type="molecule type" value="Genomic_DNA"/>
</dbReference>
<dbReference type="NCBIfam" id="TIGR00042">
    <property type="entry name" value="RdgB/HAM1 family non-canonical purine NTP pyrophosphatase"/>
    <property type="match status" value="1"/>
</dbReference>
<comment type="catalytic activity">
    <reaction evidence="9 10">
        <text>XTP + H2O = XMP + diphosphate + H(+)</text>
        <dbReference type="Rhea" id="RHEA:28610"/>
        <dbReference type="ChEBI" id="CHEBI:15377"/>
        <dbReference type="ChEBI" id="CHEBI:15378"/>
        <dbReference type="ChEBI" id="CHEBI:33019"/>
        <dbReference type="ChEBI" id="CHEBI:57464"/>
        <dbReference type="ChEBI" id="CHEBI:61314"/>
        <dbReference type="EC" id="3.6.1.66"/>
    </reaction>
</comment>
<evidence type="ECO:0000313" key="15">
    <source>
        <dbReference type="Proteomes" id="UP000058613"/>
    </source>
</evidence>
<evidence type="ECO:0000256" key="1">
    <source>
        <dbReference type="ARBA" id="ARBA00008023"/>
    </source>
</evidence>
<dbReference type="GeneID" id="26098452"/>
<comment type="catalytic activity">
    <reaction evidence="10">
        <text>ITP + H2O = IMP + diphosphate + H(+)</text>
        <dbReference type="Rhea" id="RHEA:29399"/>
        <dbReference type="ChEBI" id="CHEBI:15377"/>
        <dbReference type="ChEBI" id="CHEBI:15378"/>
        <dbReference type="ChEBI" id="CHEBI:33019"/>
        <dbReference type="ChEBI" id="CHEBI:58053"/>
        <dbReference type="ChEBI" id="CHEBI:61402"/>
        <dbReference type="EC" id="3.6.1.66"/>
    </reaction>
</comment>
<sequence length="192" mass="21196">MAPGRVIYVATSNMHKVEEINAVLQECGYRVEPIDAPKLEIQGDLKRVALYAAATAYSIVGKPVLVEDAGLFIEALRGFPGPYSSYVYKTIGIDGILRLMKGVDNRRAYFYSVIALAYGGGLALFEGRCDGYIADGPRGDKGFGFDPIFIPEGDNRTFAEMDVEEKNKYSHRARAARALCSWLERNQQVLTS</sequence>
<evidence type="ECO:0000256" key="7">
    <source>
        <dbReference type="ARBA" id="ARBA00023080"/>
    </source>
</evidence>
<evidence type="ECO:0000256" key="9">
    <source>
        <dbReference type="ARBA" id="ARBA00052017"/>
    </source>
</evidence>
<dbReference type="InterPro" id="IPR002637">
    <property type="entry name" value="RdgB/HAM1"/>
</dbReference>
<dbReference type="GO" id="GO:0005737">
    <property type="term" value="C:cytoplasm"/>
    <property type="evidence" value="ECO:0007669"/>
    <property type="project" value="TreeGrafter"/>
</dbReference>
<dbReference type="PATRIC" id="fig|1273541.4.peg.133"/>
<dbReference type="NCBIfam" id="NF011396">
    <property type="entry name" value="PRK14821.1"/>
    <property type="match status" value="1"/>
</dbReference>
<dbReference type="AlphaFoldDB" id="A0A0P0N153"/>
<feature type="binding site" evidence="10">
    <location>
        <begin position="11"/>
        <end position="16"/>
    </location>
    <ligand>
        <name>substrate</name>
    </ligand>
</feature>
<dbReference type="Proteomes" id="UP000058613">
    <property type="component" value="Chromosome"/>
</dbReference>
<keyword evidence="7 10" id="KW-0546">Nucleotide metabolism</keyword>
<feature type="binding site" evidence="10">
    <location>
        <position position="69"/>
    </location>
    <ligand>
        <name>substrate</name>
    </ligand>
</feature>
<dbReference type="GO" id="GO:0036222">
    <property type="term" value="F:XTP diphosphatase activity"/>
    <property type="evidence" value="ECO:0007669"/>
    <property type="project" value="UniProtKB-UniRule"/>
</dbReference>
<feature type="binding site" evidence="10">
    <location>
        <begin position="171"/>
        <end position="172"/>
    </location>
    <ligand>
        <name>substrate</name>
    </ligand>
</feature>
<feature type="binding site" evidence="10">
    <location>
        <position position="166"/>
    </location>
    <ligand>
        <name>substrate</name>
    </ligand>
</feature>
<evidence type="ECO:0000313" key="14">
    <source>
        <dbReference type="EMBL" id="OWJ54264.1"/>
    </source>
</evidence>
<dbReference type="GO" id="GO:0000166">
    <property type="term" value="F:nucleotide binding"/>
    <property type="evidence" value="ECO:0007669"/>
    <property type="project" value="UniProtKB-KW"/>
</dbReference>
<dbReference type="STRING" id="1273541.Pyrde_0126"/>
<dbReference type="HAMAP" id="MF_01405">
    <property type="entry name" value="Non_canon_purine_NTPase"/>
    <property type="match status" value="1"/>
</dbReference>
<dbReference type="KEGG" id="pdl:Pyrde_0126"/>
<evidence type="ECO:0000256" key="2">
    <source>
        <dbReference type="ARBA" id="ARBA00011738"/>
    </source>
</evidence>
<dbReference type="CDD" id="cd00515">
    <property type="entry name" value="HAM1"/>
    <property type="match status" value="1"/>
</dbReference>
<accession>A0A0P0N153</accession>
<dbReference type="EMBL" id="CP013011">
    <property type="protein sequence ID" value="ALL00176.1"/>
    <property type="molecule type" value="Genomic_DNA"/>
</dbReference>
<feature type="binding site" evidence="10">
    <location>
        <position position="40"/>
    </location>
    <ligand>
        <name>Mg(2+)</name>
        <dbReference type="ChEBI" id="CHEBI:18420"/>
    </ligand>
</feature>
<dbReference type="GO" id="GO:0017111">
    <property type="term" value="F:ribonucleoside triphosphate phosphatase activity"/>
    <property type="evidence" value="ECO:0007669"/>
    <property type="project" value="InterPro"/>
</dbReference>